<dbReference type="RefSeq" id="WP_284216474.1">
    <property type="nucleotide sequence ID" value="NZ_BSOT01000005.1"/>
</dbReference>
<dbReference type="AlphaFoldDB" id="A0AA37SY00"/>
<dbReference type="InterPro" id="IPR013976">
    <property type="entry name" value="HDOD"/>
</dbReference>
<gene>
    <name evidence="2" type="ORF">GCM10007852_10780</name>
</gene>
<proteinExistence type="predicted"/>
<dbReference type="PANTHER" id="PTHR33525:SF3">
    <property type="entry name" value="RIBONUCLEASE Y"/>
    <property type="match status" value="1"/>
</dbReference>
<dbReference type="PANTHER" id="PTHR33525">
    <property type="match status" value="1"/>
</dbReference>
<reference evidence="2" key="2">
    <citation type="submission" date="2023-01" db="EMBL/GenBank/DDBJ databases">
        <title>Draft genome sequence of Agaribacter marinus strain NBRC 110023.</title>
        <authorList>
            <person name="Sun Q."/>
            <person name="Mori K."/>
        </authorList>
    </citation>
    <scope>NUCLEOTIDE SEQUENCE</scope>
    <source>
        <strain evidence="2">NBRC 110023</strain>
    </source>
</reference>
<dbReference type="PROSITE" id="PS51833">
    <property type="entry name" value="HDOD"/>
    <property type="match status" value="1"/>
</dbReference>
<dbReference type="SUPFAM" id="SSF109604">
    <property type="entry name" value="HD-domain/PDEase-like"/>
    <property type="match status" value="1"/>
</dbReference>
<dbReference type="Pfam" id="PF08668">
    <property type="entry name" value="HDOD"/>
    <property type="match status" value="1"/>
</dbReference>
<dbReference type="Proteomes" id="UP001156601">
    <property type="component" value="Unassembled WGS sequence"/>
</dbReference>
<keyword evidence="3" id="KW-1185">Reference proteome</keyword>
<evidence type="ECO:0000313" key="3">
    <source>
        <dbReference type="Proteomes" id="UP001156601"/>
    </source>
</evidence>
<organism evidence="2 3">
    <name type="scientific">Agaribacter marinus</name>
    <dbReference type="NCBI Taxonomy" id="1431249"/>
    <lineage>
        <taxon>Bacteria</taxon>
        <taxon>Pseudomonadati</taxon>
        <taxon>Pseudomonadota</taxon>
        <taxon>Gammaproteobacteria</taxon>
        <taxon>Alteromonadales</taxon>
        <taxon>Alteromonadaceae</taxon>
        <taxon>Agaribacter</taxon>
    </lineage>
</organism>
<dbReference type="Gene3D" id="1.10.3210.10">
    <property type="entry name" value="Hypothetical protein af1432"/>
    <property type="match status" value="1"/>
</dbReference>
<sequence length="275" mass="30580">MNAIEYAQKASKLFAVPQTALDIKKLSDSGTADMKDISTVIAGDPGLAAHVLKLANSAVYRFSRKIESLEKAIQIIGVNSVYEFALAFSVSDSLTREHRKFIDVKNFWFQSLCCGLLAKKIALACKEKDVSRLFMAGLFHNIGELAVLRINPGLAKDCQGFSELKLPKHHQQDLLGFSYAEISASLLQKWLLPDSIVSAVAMQHHDDTPAPIDEVQILQLSYVLSLVATYPEYYRINLMLPEFLHASIGLDLNRVTDILEDARHQTQETVSLFAD</sequence>
<accession>A0AA37SY00</accession>
<comment type="caution">
    <text evidence="2">The sequence shown here is derived from an EMBL/GenBank/DDBJ whole genome shotgun (WGS) entry which is preliminary data.</text>
</comment>
<evidence type="ECO:0000259" key="1">
    <source>
        <dbReference type="PROSITE" id="PS51833"/>
    </source>
</evidence>
<dbReference type="InterPro" id="IPR052340">
    <property type="entry name" value="RNase_Y/CdgJ"/>
</dbReference>
<name>A0AA37SY00_9ALTE</name>
<dbReference type="EMBL" id="BSOT01000005">
    <property type="protein sequence ID" value="GLR70170.1"/>
    <property type="molecule type" value="Genomic_DNA"/>
</dbReference>
<reference evidence="2" key="1">
    <citation type="journal article" date="2014" name="Int. J. Syst. Evol. Microbiol.">
        <title>Complete genome sequence of Corynebacterium casei LMG S-19264T (=DSM 44701T), isolated from a smear-ripened cheese.</title>
        <authorList>
            <consortium name="US DOE Joint Genome Institute (JGI-PGF)"/>
            <person name="Walter F."/>
            <person name="Albersmeier A."/>
            <person name="Kalinowski J."/>
            <person name="Ruckert C."/>
        </authorList>
    </citation>
    <scope>NUCLEOTIDE SEQUENCE</scope>
    <source>
        <strain evidence="2">NBRC 110023</strain>
    </source>
</reference>
<protein>
    <recommendedName>
        <fullName evidence="1">HDOD domain-containing protein</fullName>
    </recommendedName>
</protein>
<feature type="domain" description="HDOD" evidence="1">
    <location>
        <begin position="13"/>
        <end position="206"/>
    </location>
</feature>
<evidence type="ECO:0000313" key="2">
    <source>
        <dbReference type="EMBL" id="GLR70170.1"/>
    </source>
</evidence>